<dbReference type="EMBL" id="CABVIE010000009">
    <property type="protein sequence ID" value="VVP05980.1"/>
    <property type="molecule type" value="Genomic_DNA"/>
</dbReference>
<name>A0A8H2RT46_PSEFL</name>
<comment type="caution">
    <text evidence="1">The sequence shown here is derived from an EMBL/GenBank/DDBJ whole genome shotgun (WGS) entry which is preliminary data.</text>
</comment>
<dbReference type="Proteomes" id="UP000325723">
    <property type="component" value="Unassembled WGS sequence"/>
</dbReference>
<accession>A0A8H2RT46</accession>
<reference evidence="1 2" key="1">
    <citation type="submission" date="2019-09" db="EMBL/GenBank/DDBJ databases">
        <authorList>
            <person name="Chandra G."/>
            <person name="Truman W A."/>
        </authorList>
    </citation>
    <scope>NUCLEOTIDE SEQUENCE [LARGE SCALE GENOMIC DNA]</scope>
    <source>
        <strain evidence="1">PS900</strain>
    </source>
</reference>
<protein>
    <submittedName>
        <fullName evidence="1">Uncharacterized protein</fullName>
    </submittedName>
</protein>
<gene>
    <name evidence="1" type="ORF">PS900_03090</name>
</gene>
<evidence type="ECO:0000313" key="1">
    <source>
        <dbReference type="EMBL" id="VVP05980.1"/>
    </source>
</evidence>
<evidence type="ECO:0000313" key="2">
    <source>
        <dbReference type="Proteomes" id="UP000325723"/>
    </source>
</evidence>
<organism evidence="1 2">
    <name type="scientific">Pseudomonas fluorescens</name>
    <dbReference type="NCBI Taxonomy" id="294"/>
    <lineage>
        <taxon>Bacteria</taxon>
        <taxon>Pseudomonadati</taxon>
        <taxon>Pseudomonadota</taxon>
        <taxon>Gammaproteobacteria</taxon>
        <taxon>Pseudomonadales</taxon>
        <taxon>Pseudomonadaceae</taxon>
        <taxon>Pseudomonas</taxon>
    </lineage>
</organism>
<proteinExistence type="predicted"/>
<sequence length="52" mass="5727">MKGLGLFFVLEGGQAMSGGEKGRQVAVWRYRHSCAARSKLDGLKVEASNWRS</sequence>
<dbReference type="AlphaFoldDB" id="A0A8H2RT46"/>